<proteinExistence type="predicted"/>
<evidence type="ECO:0000313" key="2">
    <source>
        <dbReference type="Proteomes" id="UP000031843"/>
    </source>
</evidence>
<keyword evidence="2" id="KW-1185">Reference proteome</keyword>
<dbReference type="Proteomes" id="UP000031843">
    <property type="component" value="Chromosome secondary"/>
</dbReference>
<organism evidence="1 2">
    <name type="scientific">Cupriavidus basilensis</name>
    <dbReference type="NCBI Taxonomy" id="68895"/>
    <lineage>
        <taxon>Bacteria</taxon>
        <taxon>Pseudomonadati</taxon>
        <taxon>Pseudomonadota</taxon>
        <taxon>Betaproteobacteria</taxon>
        <taxon>Burkholderiales</taxon>
        <taxon>Burkholderiaceae</taxon>
        <taxon>Cupriavidus</taxon>
    </lineage>
</organism>
<gene>
    <name evidence="1" type="ORF">RR42_s1043</name>
</gene>
<dbReference type="KEGG" id="cbw:RR42_s1043"/>
<accession>A0A0C4YAU4</accession>
<evidence type="ECO:0000313" key="1">
    <source>
        <dbReference type="EMBL" id="AJG22632.1"/>
    </source>
</evidence>
<dbReference type="AlphaFoldDB" id="A0A0C4YAU4"/>
<dbReference type="EMBL" id="CP010537">
    <property type="protein sequence ID" value="AJG22632.1"/>
    <property type="molecule type" value="Genomic_DNA"/>
</dbReference>
<reference evidence="1 2" key="1">
    <citation type="journal article" date="2015" name="Genome Announc.">
        <title>Complete Genome Sequence of Cupriavidus basilensis 4G11, Isolated from the Oak Ridge Field Research Center Site.</title>
        <authorList>
            <person name="Ray J."/>
            <person name="Waters R.J."/>
            <person name="Skerker J.M."/>
            <person name="Kuehl J.V."/>
            <person name="Price M.N."/>
            <person name="Huang J."/>
            <person name="Chakraborty R."/>
            <person name="Arkin A.P."/>
            <person name="Deutschbauer A."/>
        </authorList>
    </citation>
    <scope>NUCLEOTIDE SEQUENCE [LARGE SCALE GENOMIC DNA]</scope>
    <source>
        <strain evidence="1">4G11</strain>
    </source>
</reference>
<name>A0A0C4YAU4_9BURK</name>
<sequence>MIAYRWRRCTCVPLEELAGAGKDAMVVIAPPLFDHIAGLEHMLSLLERERTLLRHFMKSACGA</sequence>
<dbReference type="RefSeq" id="WP_043354205.1">
    <property type="nucleotide sequence ID" value="NZ_CP010537.1"/>
</dbReference>
<protein>
    <submittedName>
        <fullName evidence="1">Uncharacterized protein</fullName>
    </submittedName>
</protein>